<keyword evidence="8 13" id="KW-0560">Oxidoreductase</keyword>
<keyword evidence="7 14" id="KW-1133">Transmembrane helix</keyword>
<keyword evidence="4 12" id="KW-0349">Heme</keyword>
<dbReference type="GO" id="GO:0016020">
    <property type="term" value="C:membrane"/>
    <property type="evidence" value="ECO:0007669"/>
    <property type="project" value="UniProtKB-SubCell"/>
</dbReference>
<dbReference type="GO" id="GO:0004497">
    <property type="term" value="F:monooxygenase activity"/>
    <property type="evidence" value="ECO:0007669"/>
    <property type="project" value="UniProtKB-KW"/>
</dbReference>
<evidence type="ECO:0000256" key="6">
    <source>
        <dbReference type="ARBA" id="ARBA00022723"/>
    </source>
</evidence>
<evidence type="ECO:0000313" key="15">
    <source>
        <dbReference type="EMBL" id="KAG4410782.1"/>
    </source>
</evidence>
<evidence type="ECO:0000256" key="1">
    <source>
        <dbReference type="ARBA" id="ARBA00001971"/>
    </source>
</evidence>
<evidence type="ECO:0008006" key="17">
    <source>
        <dbReference type="Google" id="ProtNLM"/>
    </source>
</evidence>
<name>A0A8H7T051_9HELO</name>
<accession>A0A8H7T051</accession>
<evidence type="ECO:0000256" key="8">
    <source>
        <dbReference type="ARBA" id="ARBA00023002"/>
    </source>
</evidence>
<keyword evidence="11 14" id="KW-0472">Membrane</keyword>
<evidence type="ECO:0000256" key="11">
    <source>
        <dbReference type="ARBA" id="ARBA00023136"/>
    </source>
</evidence>
<keyword evidence="9 12" id="KW-0408">Iron</keyword>
<comment type="similarity">
    <text evidence="3 13">Belongs to the cytochrome P450 family.</text>
</comment>
<dbReference type="InterPro" id="IPR002401">
    <property type="entry name" value="Cyt_P450_E_grp-I"/>
</dbReference>
<dbReference type="Proteomes" id="UP000664132">
    <property type="component" value="Unassembled WGS sequence"/>
</dbReference>
<evidence type="ECO:0000256" key="5">
    <source>
        <dbReference type="ARBA" id="ARBA00022692"/>
    </source>
</evidence>
<dbReference type="InterPro" id="IPR001128">
    <property type="entry name" value="Cyt_P450"/>
</dbReference>
<evidence type="ECO:0000256" key="7">
    <source>
        <dbReference type="ARBA" id="ARBA00022989"/>
    </source>
</evidence>
<evidence type="ECO:0000256" key="10">
    <source>
        <dbReference type="ARBA" id="ARBA00023033"/>
    </source>
</evidence>
<sequence>MDYLYPEKSIAGVTVGLFSVLIAYLVGIAIHRLYFSPIAKFPGPKLAAFTKWYEFYYDVMLQGQFTFQIQALHKIYGPIVRITPFELHIEDSDYWDTLYSRSTRYDKYEWMSGRFGADTMTFTTAKSDLHAIRRAPLNPMFSKRSIAKFEPVIREKVEHMCKCISDFKETGEVLVLSNAFNAYAGDVINEYCFGFCYNHLESAGFKENFHRAFMAVGAAGHLALQFPLMHPIMNALPDWITEKIAPDLRMLLLLQKDLRIKIANIISGKDQSHTETQHPTIFHELLESDLPPHEKSIDRLGDEAQLMIGAGLETTAWTLTTISFHLINNPSILHKLRSELEAAIPDLTARPDSRFLEKLPYLSACIQEGIRLSYGVSSRNPRISPDKTTRYKDFEIPAGTPVSMTIVDVHHDENIYPNSRAFIPERWLGNPETGNGASLNRYFVAFGKGARSCLGVNLAYTELYLAIDSIFRRFNFELYDTDLSDIELKHDFFLPSPKLDSAGLRVKVVSIAR</sequence>
<dbReference type="Gene3D" id="1.10.630.10">
    <property type="entry name" value="Cytochrome P450"/>
    <property type="match status" value="1"/>
</dbReference>
<keyword evidence="5 14" id="KW-0812">Transmembrane</keyword>
<evidence type="ECO:0000256" key="12">
    <source>
        <dbReference type="PIRSR" id="PIRSR602401-1"/>
    </source>
</evidence>
<comment type="cofactor">
    <cofactor evidence="1 12">
        <name>heme</name>
        <dbReference type="ChEBI" id="CHEBI:30413"/>
    </cofactor>
</comment>
<proteinExistence type="inferred from homology"/>
<evidence type="ECO:0000256" key="4">
    <source>
        <dbReference type="ARBA" id="ARBA00022617"/>
    </source>
</evidence>
<keyword evidence="6 12" id="KW-0479">Metal-binding</keyword>
<dbReference type="AlphaFoldDB" id="A0A8H7T051"/>
<dbReference type="PANTHER" id="PTHR24305:SF157">
    <property type="entry name" value="N-ACETYLTRYPTOPHAN 6-HYDROXYLASE IVOC-RELATED"/>
    <property type="match status" value="1"/>
</dbReference>
<keyword evidence="10 13" id="KW-0503">Monooxygenase</keyword>
<evidence type="ECO:0000256" key="14">
    <source>
        <dbReference type="SAM" id="Phobius"/>
    </source>
</evidence>
<dbReference type="GO" id="GO:0016705">
    <property type="term" value="F:oxidoreductase activity, acting on paired donors, with incorporation or reduction of molecular oxygen"/>
    <property type="evidence" value="ECO:0007669"/>
    <property type="project" value="InterPro"/>
</dbReference>
<dbReference type="InterPro" id="IPR050121">
    <property type="entry name" value="Cytochrome_P450_monoxygenase"/>
</dbReference>
<comment type="caution">
    <text evidence="15">The sequence shown here is derived from an EMBL/GenBank/DDBJ whole genome shotgun (WGS) entry which is preliminary data.</text>
</comment>
<evidence type="ECO:0000256" key="2">
    <source>
        <dbReference type="ARBA" id="ARBA00004167"/>
    </source>
</evidence>
<dbReference type="EMBL" id="JAFJYH010000587">
    <property type="protein sequence ID" value="KAG4410782.1"/>
    <property type="molecule type" value="Genomic_DNA"/>
</dbReference>
<feature type="binding site" description="axial binding residue" evidence="12">
    <location>
        <position position="453"/>
    </location>
    <ligand>
        <name>heme</name>
        <dbReference type="ChEBI" id="CHEBI:30413"/>
    </ligand>
    <ligandPart>
        <name>Fe</name>
        <dbReference type="ChEBI" id="CHEBI:18248"/>
    </ligandPart>
</feature>
<evidence type="ECO:0000313" key="16">
    <source>
        <dbReference type="Proteomes" id="UP000664132"/>
    </source>
</evidence>
<dbReference type="PANTHER" id="PTHR24305">
    <property type="entry name" value="CYTOCHROME P450"/>
    <property type="match status" value="1"/>
</dbReference>
<dbReference type="PRINTS" id="PR00463">
    <property type="entry name" value="EP450I"/>
</dbReference>
<dbReference type="InterPro" id="IPR017972">
    <property type="entry name" value="Cyt_P450_CS"/>
</dbReference>
<dbReference type="InterPro" id="IPR036396">
    <property type="entry name" value="Cyt_P450_sf"/>
</dbReference>
<dbReference type="Pfam" id="PF00067">
    <property type="entry name" value="p450"/>
    <property type="match status" value="1"/>
</dbReference>
<dbReference type="FunFam" id="1.10.630.10:FF:000069">
    <property type="entry name" value="Cytochrome P450, putative (Eurofung)"/>
    <property type="match status" value="1"/>
</dbReference>
<reference evidence="15" key="1">
    <citation type="submission" date="2021-02" db="EMBL/GenBank/DDBJ databases">
        <title>Genome sequence Cadophora malorum strain M34.</title>
        <authorList>
            <person name="Stefanovic E."/>
            <person name="Vu D."/>
            <person name="Scully C."/>
            <person name="Dijksterhuis J."/>
            <person name="Roader J."/>
            <person name="Houbraken J."/>
        </authorList>
    </citation>
    <scope>NUCLEOTIDE SEQUENCE</scope>
    <source>
        <strain evidence="15">M34</strain>
    </source>
</reference>
<dbReference type="GO" id="GO:0020037">
    <property type="term" value="F:heme binding"/>
    <property type="evidence" value="ECO:0007669"/>
    <property type="project" value="InterPro"/>
</dbReference>
<dbReference type="SUPFAM" id="SSF48264">
    <property type="entry name" value="Cytochrome P450"/>
    <property type="match status" value="1"/>
</dbReference>
<feature type="transmembrane region" description="Helical" evidence="14">
    <location>
        <begin position="12"/>
        <end position="35"/>
    </location>
</feature>
<evidence type="ECO:0000256" key="3">
    <source>
        <dbReference type="ARBA" id="ARBA00010617"/>
    </source>
</evidence>
<dbReference type="CDD" id="cd11062">
    <property type="entry name" value="CYP58-like"/>
    <property type="match status" value="1"/>
</dbReference>
<gene>
    <name evidence="15" type="ORF">IFR04_016079</name>
</gene>
<dbReference type="OrthoDB" id="3945418at2759"/>
<evidence type="ECO:0000256" key="13">
    <source>
        <dbReference type="RuleBase" id="RU000461"/>
    </source>
</evidence>
<comment type="subcellular location">
    <subcellularLocation>
        <location evidence="2">Membrane</location>
        <topology evidence="2">Single-pass membrane protein</topology>
    </subcellularLocation>
</comment>
<organism evidence="15 16">
    <name type="scientific">Cadophora malorum</name>
    <dbReference type="NCBI Taxonomy" id="108018"/>
    <lineage>
        <taxon>Eukaryota</taxon>
        <taxon>Fungi</taxon>
        <taxon>Dikarya</taxon>
        <taxon>Ascomycota</taxon>
        <taxon>Pezizomycotina</taxon>
        <taxon>Leotiomycetes</taxon>
        <taxon>Helotiales</taxon>
        <taxon>Ploettnerulaceae</taxon>
        <taxon>Cadophora</taxon>
    </lineage>
</organism>
<keyword evidence="16" id="KW-1185">Reference proteome</keyword>
<evidence type="ECO:0000256" key="9">
    <source>
        <dbReference type="ARBA" id="ARBA00023004"/>
    </source>
</evidence>
<dbReference type="GO" id="GO:0005506">
    <property type="term" value="F:iron ion binding"/>
    <property type="evidence" value="ECO:0007669"/>
    <property type="project" value="InterPro"/>
</dbReference>
<dbReference type="PRINTS" id="PR00385">
    <property type="entry name" value="P450"/>
</dbReference>
<dbReference type="PROSITE" id="PS00086">
    <property type="entry name" value="CYTOCHROME_P450"/>
    <property type="match status" value="1"/>
</dbReference>
<protein>
    <recommendedName>
        <fullName evidence="17">Cytochrome P450</fullName>
    </recommendedName>
</protein>